<evidence type="ECO:0000256" key="2">
    <source>
        <dbReference type="ARBA" id="ARBA00010072"/>
    </source>
</evidence>
<evidence type="ECO:0000256" key="1">
    <source>
        <dbReference type="ARBA" id="ARBA00004429"/>
    </source>
</evidence>
<feature type="transmembrane region" description="Helical" evidence="9">
    <location>
        <begin position="100"/>
        <end position="120"/>
    </location>
</feature>
<evidence type="ECO:0000313" key="13">
    <source>
        <dbReference type="Proteomes" id="UP000252458"/>
    </source>
</evidence>
<gene>
    <name evidence="12" type="ORF">DPV79_19495</name>
</gene>
<dbReference type="InterPro" id="IPR035906">
    <property type="entry name" value="MetI-like_sf"/>
</dbReference>
<reference evidence="12 13" key="1">
    <citation type="submission" date="2018-06" db="EMBL/GenBank/DDBJ databases">
        <title>Draft genome sequence of Burkholderia reimsis strain BE51 isolated from a French agricultural soil.</title>
        <authorList>
            <person name="Esmaeel Q."/>
        </authorList>
    </citation>
    <scope>NUCLEOTIDE SEQUENCE [LARGE SCALE GENOMIC DNA]</scope>
    <source>
        <strain evidence="12 13">BE51</strain>
    </source>
</reference>
<name>A0A365QSY4_9BURK</name>
<dbReference type="InterPro" id="IPR000515">
    <property type="entry name" value="MetI-like"/>
</dbReference>
<evidence type="ECO:0000256" key="3">
    <source>
        <dbReference type="ARBA" id="ARBA00022448"/>
    </source>
</evidence>
<evidence type="ECO:0000256" key="5">
    <source>
        <dbReference type="ARBA" id="ARBA00022519"/>
    </source>
</evidence>
<feature type="transmembrane region" description="Helical" evidence="9">
    <location>
        <begin position="59"/>
        <end position="80"/>
    </location>
</feature>
<dbReference type="Proteomes" id="UP000252458">
    <property type="component" value="Unassembled WGS sequence"/>
</dbReference>
<dbReference type="Pfam" id="PF00528">
    <property type="entry name" value="BPD_transp_1"/>
    <property type="match status" value="1"/>
</dbReference>
<dbReference type="RefSeq" id="WP_021156913.1">
    <property type="nucleotide sequence ID" value="NZ_QMFZ01000016.1"/>
</dbReference>
<keyword evidence="4" id="KW-1003">Cell membrane</keyword>
<accession>A0A365QSY4</accession>
<dbReference type="SUPFAM" id="SSF161098">
    <property type="entry name" value="MetI-like"/>
    <property type="match status" value="1"/>
</dbReference>
<keyword evidence="3 9" id="KW-0813">Transport</keyword>
<evidence type="ECO:0000256" key="10">
    <source>
        <dbReference type="SAM" id="MobiDB-lite"/>
    </source>
</evidence>
<dbReference type="CDD" id="cd06261">
    <property type="entry name" value="TM_PBP2"/>
    <property type="match status" value="1"/>
</dbReference>
<keyword evidence="5" id="KW-0997">Cell inner membrane</keyword>
<comment type="subcellular location">
    <subcellularLocation>
        <location evidence="1">Cell inner membrane</location>
        <topology evidence="1">Multi-pass membrane protein</topology>
    </subcellularLocation>
    <subcellularLocation>
        <location evidence="9">Cell membrane</location>
        <topology evidence="9">Multi-pass membrane protein</topology>
    </subcellularLocation>
</comment>
<evidence type="ECO:0000259" key="11">
    <source>
        <dbReference type="PROSITE" id="PS50928"/>
    </source>
</evidence>
<dbReference type="GO" id="GO:0043190">
    <property type="term" value="C:ATP-binding cassette (ABC) transporter complex"/>
    <property type="evidence" value="ECO:0007669"/>
    <property type="project" value="InterPro"/>
</dbReference>
<evidence type="ECO:0000256" key="8">
    <source>
        <dbReference type="ARBA" id="ARBA00023136"/>
    </source>
</evidence>
<dbReference type="GO" id="GO:0022857">
    <property type="term" value="F:transmembrane transporter activity"/>
    <property type="evidence" value="ECO:0007669"/>
    <property type="project" value="InterPro"/>
</dbReference>
<dbReference type="GO" id="GO:0006865">
    <property type="term" value="P:amino acid transport"/>
    <property type="evidence" value="ECO:0007669"/>
    <property type="project" value="TreeGrafter"/>
</dbReference>
<feature type="transmembrane region" description="Helical" evidence="9">
    <location>
        <begin position="157"/>
        <end position="182"/>
    </location>
</feature>
<feature type="transmembrane region" description="Helical" evidence="9">
    <location>
        <begin position="28"/>
        <end position="47"/>
    </location>
</feature>
<feature type="domain" description="ABC transmembrane type-1" evidence="11">
    <location>
        <begin position="20"/>
        <end position="220"/>
    </location>
</feature>
<dbReference type="InterPro" id="IPR010065">
    <property type="entry name" value="AA_ABC_transptr_permease_3TM"/>
</dbReference>
<proteinExistence type="inferred from homology"/>
<dbReference type="AlphaFoldDB" id="A0A365QSY4"/>
<comment type="similarity">
    <text evidence="2">Belongs to the binding-protein-dependent transport system permease family. HisMQ subfamily.</text>
</comment>
<sequence length="256" mass="27842">MIFSLPFLLDTVMPKLLAAVPTTLALTLVSGAASVLLGVPLALAAGARHAPLRWSARGWIMLIRGTPLLVQLYLLYYGFGQIVPREWMRDSWASPLLRDAFWYAIVALSVNESAYVATILRGAIAGVPAGEIEAGHAYGMTRAQVLRRIVGPRAWRLALPALTGEAILLLKSTVLASTVTVFDVMGTANTLRFETLRVYEPLAGAAIVYVVLVALLIIPAGRFEQHVNRYLTRAPDERTPARRRRRASSGARAATN</sequence>
<organism evidence="12 13">
    <name type="scientific">Burkholderia reimsis</name>
    <dbReference type="NCBI Taxonomy" id="2234132"/>
    <lineage>
        <taxon>Bacteria</taxon>
        <taxon>Pseudomonadati</taxon>
        <taxon>Pseudomonadota</taxon>
        <taxon>Betaproteobacteria</taxon>
        <taxon>Burkholderiales</taxon>
        <taxon>Burkholderiaceae</taxon>
        <taxon>Burkholderia</taxon>
    </lineage>
</organism>
<dbReference type="InterPro" id="IPR043429">
    <property type="entry name" value="ArtM/GltK/GlnP/TcyL/YhdX-like"/>
</dbReference>
<keyword evidence="6 9" id="KW-0812">Transmembrane</keyword>
<feature type="region of interest" description="Disordered" evidence="10">
    <location>
        <begin position="234"/>
        <end position="256"/>
    </location>
</feature>
<evidence type="ECO:0000256" key="9">
    <source>
        <dbReference type="RuleBase" id="RU363032"/>
    </source>
</evidence>
<evidence type="ECO:0000256" key="7">
    <source>
        <dbReference type="ARBA" id="ARBA00022989"/>
    </source>
</evidence>
<evidence type="ECO:0000313" key="12">
    <source>
        <dbReference type="EMBL" id="RBB37883.1"/>
    </source>
</evidence>
<dbReference type="Gene3D" id="1.10.3720.10">
    <property type="entry name" value="MetI-like"/>
    <property type="match status" value="1"/>
</dbReference>
<keyword evidence="7 9" id="KW-1133">Transmembrane helix</keyword>
<dbReference type="PROSITE" id="PS50928">
    <property type="entry name" value="ABC_TM1"/>
    <property type="match status" value="1"/>
</dbReference>
<dbReference type="PANTHER" id="PTHR30614">
    <property type="entry name" value="MEMBRANE COMPONENT OF AMINO ACID ABC TRANSPORTER"/>
    <property type="match status" value="1"/>
</dbReference>
<evidence type="ECO:0000256" key="6">
    <source>
        <dbReference type="ARBA" id="ARBA00022692"/>
    </source>
</evidence>
<dbReference type="PANTHER" id="PTHR30614:SF10">
    <property type="entry name" value="ARGININE ABC TRANSPORTER PERMEASE PROTEIN ARTM"/>
    <property type="match status" value="1"/>
</dbReference>
<keyword evidence="13" id="KW-1185">Reference proteome</keyword>
<comment type="caution">
    <text evidence="12">The sequence shown here is derived from an EMBL/GenBank/DDBJ whole genome shotgun (WGS) entry which is preliminary data.</text>
</comment>
<protein>
    <submittedName>
        <fullName evidence="12">ABC transporter permease subunit</fullName>
    </submittedName>
</protein>
<feature type="transmembrane region" description="Helical" evidence="9">
    <location>
        <begin position="202"/>
        <end position="223"/>
    </location>
</feature>
<evidence type="ECO:0000256" key="4">
    <source>
        <dbReference type="ARBA" id="ARBA00022475"/>
    </source>
</evidence>
<dbReference type="NCBIfam" id="TIGR01726">
    <property type="entry name" value="HEQRo_perm_3TM"/>
    <property type="match status" value="1"/>
</dbReference>
<dbReference type="EMBL" id="QMFZ01000016">
    <property type="protein sequence ID" value="RBB37883.1"/>
    <property type="molecule type" value="Genomic_DNA"/>
</dbReference>
<keyword evidence="8 9" id="KW-0472">Membrane</keyword>